<evidence type="ECO:0000256" key="1">
    <source>
        <dbReference type="SAM" id="MobiDB-lite"/>
    </source>
</evidence>
<reference evidence="2 3" key="1">
    <citation type="submission" date="2018-08" db="EMBL/GenBank/DDBJ databases">
        <title>Genomic investigation of the strawberry pathogen Phytophthora fragariae indicates pathogenicity is determined by transcriptional variation in three key races.</title>
        <authorList>
            <person name="Adams T.M."/>
            <person name="Armitage A.D."/>
            <person name="Sobczyk M.K."/>
            <person name="Bates H.J."/>
            <person name="Dunwell J.M."/>
            <person name="Nellist C.F."/>
            <person name="Harrison R.J."/>
        </authorList>
    </citation>
    <scope>NUCLEOTIDE SEQUENCE [LARGE SCALE GENOMIC DNA]</scope>
    <source>
        <strain evidence="2 3">NOV-27</strain>
    </source>
</reference>
<evidence type="ECO:0000313" key="3">
    <source>
        <dbReference type="Proteomes" id="UP000433483"/>
    </source>
</evidence>
<protein>
    <submittedName>
        <fullName evidence="2">Uncharacterized protein</fullName>
    </submittedName>
</protein>
<accession>A0A6A3Z468</accession>
<dbReference type="EMBL" id="QXGB01000110">
    <property type="protein sequence ID" value="KAE9229956.1"/>
    <property type="molecule type" value="Genomic_DNA"/>
</dbReference>
<gene>
    <name evidence="2" type="ORF">PF005_g3670</name>
</gene>
<sequence length="31" mass="3257">MEKNDRVPRVVEDGGGQAATEDSRGLRAANG</sequence>
<dbReference type="Proteomes" id="UP000433483">
    <property type="component" value="Unassembled WGS sequence"/>
</dbReference>
<keyword evidence="3" id="KW-1185">Reference proteome</keyword>
<proteinExistence type="predicted"/>
<organism evidence="2 3">
    <name type="scientific">Phytophthora fragariae</name>
    <dbReference type="NCBI Taxonomy" id="53985"/>
    <lineage>
        <taxon>Eukaryota</taxon>
        <taxon>Sar</taxon>
        <taxon>Stramenopiles</taxon>
        <taxon>Oomycota</taxon>
        <taxon>Peronosporomycetes</taxon>
        <taxon>Peronosporales</taxon>
        <taxon>Peronosporaceae</taxon>
        <taxon>Phytophthora</taxon>
    </lineage>
</organism>
<dbReference type="AlphaFoldDB" id="A0A6A3Z468"/>
<comment type="caution">
    <text evidence="2">The sequence shown here is derived from an EMBL/GenBank/DDBJ whole genome shotgun (WGS) entry which is preliminary data.</text>
</comment>
<name>A0A6A3Z468_9STRA</name>
<feature type="compositionally biased region" description="Basic and acidic residues" evidence="1">
    <location>
        <begin position="1"/>
        <end position="12"/>
    </location>
</feature>
<feature type="region of interest" description="Disordered" evidence="1">
    <location>
        <begin position="1"/>
        <end position="31"/>
    </location>
</feature>
<evidence type="ECO:0000313" key="2">
    <source>
        <dbReference type="EMBL" id="KAE9229956.1"/>
    </source>
</evidence>